<dbReference type="Proteomes" id="UP000616769">
    <property type="component" value="Unassembled WGS sequence"/>
</dbReference>
<dbReference type="EMBL" id="JXLN01018454">
    <property type="protein sequence ID" value="KPM11979.1"/>
    <property type="molecule type" value="Genomic_DNA"/>
</dbReference>
<accession>A0A132AM97</accession>
<dbReference type="AlphaFoldDB" id="A0A132AM97"/>
<evidence type="ECO:0000313" key="2">
    <source>
        <dbReference type="Proteomes" id="UP000616769"/>
    </source>
</evidence>
<organism evidence="1 2">
    <name type="scientific">Sarcoptes scabiei</name>
    <name type="common">Itch mite</name>
    <name type="synonym">Acarus scabiei</name>
    <dbReference type="NCBI Taxonomy" id="52283"/>
    <lineage>
        <taxon>Eukaryota</taxon>
        <taxon>Metazoa</taxon>
        <taxon>Ecdysozoa</taxon>
        <taxon>Arthropoda</taxon>
        <taxon>Chelicerata</taxon>
        <taxon>Arachnida</taxon>
        <taxon>Acari</taxon>
        <taxon>Acariformes</taxon>
        <taxon>Sarcoptiformes</taxon>
        <taxon>Astigmata</taxon>
        <taxon>Psoroptidia</taxon>
        <taxon>Sarcoptoidea</taxon>
        <taxon>Sarcoptidae</taxon>
        <taxon>Sarcoptinae</taxon>
        <taxon>Sarcoptes</taxon>
    </lineage>
</organism>
<name>A0A132AM97_SARSC</name>
<dbReference type="VEuPathDB" id="VectorBase:SSCA007486"/>
<protein>
    <submittedName>
        <fullName evidence="1">Uncharacterized protein</fullName>
    </submittedName>
</protein>
<proteinExistence type="predicted"/>
<reference evidence="1 2" key="1">
    <citation type="journal article" date="2015" name="Parasit. Vectors">
        <title>Draft genome of the scabies mite.</title>
        <authorList>
            <person name="Rider S.D.Jr."/>
            <person name="Morgan M.S."/>
            <person name="Arlian L.G."/>
        </authorList>
    </citation>
    <scope>NUCLEOTIDE SEQUENCE [LARGE SCALE GENOMIC DNA]</scope>
    <source>
        <strain evidence="1">Arlian Lab</strain>
    </source>
</reference>
<evidence type="ECO:0000313" key="1">
    <source>
        <dbReference type="EMBL" id="KPM11979.1"/>
    </source>
</evidence>
<gene>
    <name evidence="1" type="ORF">QR98_0105590</name>
</gene>
<sequence>MTNRILPSLLILSIIWEKIHNKLIDFAQELFPQPTDDGGECIPFKLLLVAAADIGDSGVLLLAMAGERQGPSEFGAAPPTESLVPDDGVDDMLDCPMFADEAFMHEVPKDIEPPCELA</sequence>
<comment type="caution">
    <text evidence="1">The sequence shown here is derived from an EMBL/GenBank/DDBJ whole genome shotgun (WGS) entry which is preliminary data.</text>
</comment>